<evidence type="ECO:0000256" key="6">
    <source>
        <dbReference type="ARBA" id="ARBA00022837"/>
    </source>
</evidence>
<dbReference type="SUPFAM" id="SSF53649">
    <property type="entry name" value="Alkaline phosphatase-like"/>
    <property type="match status" value="1"/>
</dbReference>
<accession>A0ABW5X1J7</accession>
<evidence type="ECO:0000256" key="2">
    <source>
        <dbReference type="ARBA" id="ARBA00008779"/>
    </source>
</evidence>
<dbReference type="CDD" id="cd16030">
    <property type="entry name" value="iduronate-2-sulfatase"/>
    <property type="match status" value="1"/>
</dbReference>
<organism evidence="8 9">
    <name type="scientific">Christiangramia antarctica</name>
    <dbReference type="NCBI Taxonomy" id="2058158"/>
    <lineage>
        <taxon>Bacteria</taxon>
        <taxon>Pseudomonadati</taxon>
        <taxon>Bacteroidota</taxon>
        <taxon>Flavobacteriia</taxon>
        <taxon>Flavobacteriales</taxon>
        <taxon>Flavobacteriaceae</taxon>
        <taxon>Christiangramia</taxon>
    </lineage>
</organism>
<evidence type="ECO:0000313" key="9">
    <source>
        <dbReference type="Proteomes" id="UP001597438"/>
    </source>
</evidence>
<dbReference type="PANTHER" id="PTHR45953:SF1">
    <property type="entry name" value="IDURONATE 2-SULFATASE"/>
    <property type="match status" value="1"/>
</dbReference>
<evidence type="ECO:0000256" key="4">
    <source>
        <dbReference type="ARBA" id="ARBA00022729"/>
    </source>
</evidence>
<evidence type="ECO:0000256" key="5">
    <source>
        <dbReference type="ARBA" id="ARBA00022801"/>
    </source>
</evidence>
<dbReference type="Pfam" id="PF00884">
    <property type="entry name" value="Sulfatase"/>
    <property type="match status" value="1"/>
</dbReference>
<dbReference type="InterPro" id="IPR000917">
    <property type="entry name" value="Sulfatase_N"/>
</dbReference>
<evidence type="ECO:0000256" key="1">
    <source>
        <dbReference type="ARBA" id="ARBA00001913"/>
    </source>
</evidence>
<dbReference type="InterPro" id="IPR017850">
    <property type="entry name" value="Alkaline_phosphatase_core_sf"/>
</dbReference>
<dbReference type="InterPro" id="IPR024607">
    <property type="entry name" value="Sulfatase_CS"/>
</dbReference>
<feature type="domain" description="Sulfatase N-terminal" evidence="7">
    <location>
        <begin position="3"/>
        <end position="362"/>
    </location>
</feature>
<evidence type="ECO:0000259" key="7">
    <source>
        <dbReference type="Pfam" id="PF00884"/>
    </source>
</evidence>
<keyword evidence="3" id="KW-0479">Metal-binding</keyword>
<comment type="similarity">
    <text evidence="2">Belongs to the sulfatase family.</text>
</comment>
<dbReference type="InterPro" id="IPR035874">
    <property type="entry name" value="IDS"/>
</dbReference>
<evidence type="ECO:0000313" key="8">
    <source>
        <dbReference type="EMBL" id="MFD2832647.1"/>
    </source>
</evidence>
<keyword evidence="9" id="KW-1185">Reference proteome</keyword>
<dbReference type="Proteomes" id="UP001597438">
    <property type="component" value="Unassembled WGS sequence"/>
</dbReference>
<dbReference type="EMBL" id="JBHUOJ010000009">
    <property type="protein sequence ID" value="MFD2832647.1"/>
    <property type="molecule type" value="Genomic_DNA"/>
</dbReference>
<name>A0ABW5X1J7_9FLAO</name>
<sequence>MPKNVLLICIDDLRPELNSFGATYIKSPNIDQLAAKGVSFSKHYVNAPSCGPSRYTLLTGQYGVQYRRHSNRPLFSRAEEKLRKPGKVAPSMPEWFKNHGYTTVSVGKISHHPGGRGGDNWDNDTIIEMPNTWDRHLMPVGDWQHPRGAMHGLAYGKIRTPDQRDAIETVDGNDKAYPDGLIAEEGLKQLEELASSNQPFFLAIGLIKPHLPFGVPKKYLDLYEGVEMPPIQHPEKPEGETTWHRSGEFMAYDHKGKDPRLDMEYAMQLKRYYAACVSYADKHVGDILKKLKETGADKNTIVVLWGDHGWHLGEHAIWGKHSLFEESLLSPLIIYDPGMTKNSQKIDEIVESLDVFPTLSELCQLPRPEFASGHSLVPLMQGRAIENLSAVAYTSSASTIRTEKYRFTQHESGTEELYDHINDSGETKNIAGQMPELVNRLREELNKKLESEAYNWNP</sequence>
<evidence type="ECO:0000256" key="3">
    <source>
        <dbReference type="ARBA" id="ARBA00022723"/>
    </source>
</evidence>
<keyword evidence="4" id="KW-0732">Signal</keyword>
<keyword evidence="5" id="KW-0378">Hydrolase</keyword>
<comment type="caution">
    <text evidence="8">The sequence shown here is derived from an EMBL/GenBank/DDBJ whole genome shotgun (WGS) entry which is preliminary data.</text>
</comment>
<dbReference type="PROSITE" id="PS00523">
    <property type="entry name" value="SULFATASE_1"/>
    <property type="match status" value="1"/>
</dbReference>
<protein>
    <submittedName>
        <fullName evidence="8">Sulfatase</fullName>
    </submittedName>
</protein>
<dbReference type="Gene3D" id="3.40.720.10">
    <property type="entry name" value="Alkaline Phosphatase, subunit A"/>
    <property type="match status" value="1"/>
</dbReference>
<comment type="cofactor">
    <cofactor evidence="1">
        <name>Ca(2+)</name>
        <dbReference type="ChEBI" id="CHEBI:29108"/>
    </cofactor>
</comment>
<reference evidence="9" key="1">
    <citation type="journal article" date="2019" name="Int. J. Syst. Evol. Microbiol.">
        <title>The Global Catalogue of Microorganisms (GCM) 10K type strain sequencing project: providing services to taxonomists for standard genome sequencing and annotation.</title>
        <authorList>
            <consortium name="The Broad Institute Genomics Platform"/>
            <consortium name="The Broad Institute Genome Sequencing Center for Infectious Disease"/>
            <person name="Wu L."/>
            <person name="Ma J."/>
        </authorList>
    </citation>
    <scope>NUCLEOTIDE SEQUENCE [LARGE SCALE GENOMIC DNA]</scope>
    <source>
        <strain evidence="9">KCTC 52925</strain>
    </source>
</reference>
<gene>
    <name evidence="8" type="ORF">ACFSYS_05055</name>
</gene>
<dbReference type="PANTHER" id="PTHR45953">
    <property type="entry name" value="IDURONATE 2-SULFATASE"/>
    <property type="match status" value="1"/>
</dbReference>
<proteinExistence type="inferred from homology"/>
<dbReference type="RefSeq" id="WP_251741817.1">
    <property type="nucleotide sequence ID" value="NZ_JBHUOJ010000009.1"/>
</dbReference>
<keyword evidence="6" id="KW-0106">Calcium</keyword>